<proteinExistence type="predicted"/>
<evidence type="ECO:0008006" key="4">
    <source>
        <dbReference type="Google" id="ProtNLM"/>
    </source>
</evidence>
<evidence type="ECO:0000313" key="3">
    <source>
        <dbReference type="Proteomes" id="UP000326565"/>
    </source>
</evidence>
<gene>
    <name evidence="2" type="ORF">BDV29DRAFT_113060</name>
</gene>
<reference evidence="2 3" key="1">
    <citation type="submission" date="2019-04" db="EMBL/GenBank/DDBJ databases">
        <title>Friends and foes A comparative genomics study of 23 Aspergillus species from section Flavi.</title>
        <authorList>
            <consortium name="DOE Joint Genome Institute"/>
            <person name="Kjaerbolling I."/>
            <person name="Vesth T."/>
            <person name="Frisvad J.C."/>
            <person name="Nybo J.L."/>
            <person name="Theobald S."/>
            <person name="Kildgaard S."/>
            <person name="Isbrandt T."/>
            <person name="Kuo A."/>
            <person name="Sato A."/>
            <person name="Lyhne E.K."/>
            <person name="Kogle M.E."/>
            <person name="Wiebenga A."/>
            <person name="Kun R.S."/>
            <person name="Lubbers R.J."/>
            <person name="Makela M.R."/>
            <person name="Barry K."/>
            <person name="Chovatia M."/>
            <person name="Clum A."/>
            <person name="Daum C."/>
            <person name="Haridas S."/>
            <person name="He G."/>
            <person name="LaButti K."/>
            <person name="Lipzen A."/>
            <person name="Mondo S."/>
            <person name="Riley R."/>
            <person name="Salamov A."/>
            <person name="Simmons B.A."/>
            <person name="Magnuson J.K."/>
            <person name="Henrissat B."/>
            <person name="Mortensen U.H."/>
            <person name="Larsen T.O."/>
            <person name="Devries R.P."/>
            <person name="Grigoriev I.V."/>
            <person name="Machida M."/>
            <person name="Baker S.E."/>
            <person name="Andersen M.R."/>
        </authorList>
    </citation>
    <scope>NUCLEOTIDE SEQUENCE [LARGE SCALE GENOMIC DNA]</scope>
    <source>
        <strain evidence="2 3">CBS 151.66</strain>
    </source>
</reference>
<evidence type="ECO:0000256" key="1">
    <source>
        <dbReference type="SAM" id="MobiDB-lite"/>
    </source>
</evidence>
<feature type="region of interest" description="Disordered" evidence="1">
    <location>
        <begin position="198"/>
        <end position="219"/>
    </location>
</feature>
<dbReference type="AlphaFoldDB" id="A0A5N5X721"/>
<accession>A0A5N5X721</accession>
<name>A0A5N5X721_9EURO</name>
<feature type="region of interest" description="Disordered" evidence="1">
    <location>
        <begin position="52"/>
        <end position="83"/>
    </location>
</feature>
<feature type="compositionally biased region" description="Low complexity" evidence="1">
    <location>
        <begin position="202"/>
        <end position="216"/>
    </location>
</feature>
<sequence length="415" mass="46486">MPSTFNGDVMMTPATVETVAPFALRNDKSIQPSKTYQDMSMLPDKHNIAQTHESLHRDGPDNLDPASKDTSVSREQRIPSSADIISNLAPAEELPMGPIECDRYADPTWTRSLDTLLQQFDDKLDHPLPSAPEASQDYPLQPLIPESISSSSRPSTASIGQRECLSFYSSPVFHSSSPHIPITPPAFIHDQIPFISKDTQESTPSVSMKSSSSSTHTDQRNWEAEDSCISQGLNFAHVPQCPSTAPSTSCHCVQRVLLLNEEVEIKIGLHAMIISIDEFLSFQNEVLRRWRSILDCRACNKMSAVTLLLTTISERLLCSFQHLSETFADRLRNTAHRQHQRHERSNANVQGKCLRITQEVSIGRYTLGNLERLVMRLCEDAIGAGWEKYAVQLHYIHERAQQTTATLKNLVDQVL</sequence>
<evidence type="ECO:0000313" key="2">
    <source>
        <dbReference type="EMBL" id="KAB8075102.1"/>
    </source>
</evidence>
<organism evidence="2 3">
    <name type="scientific">Aspergillus leporis</name>
    <dbReference type="NCBI Taxonomy" id="41062"/>
    <lineage>
        <taxon>Eukaryota</taxon>
        <taxon>Fungi</taxon>
        <taxon>Dikarya</taxon>
        <taxon>Ascomycota</taxon>
        <taxon>Pezizomycotina</taxon>
        <taxon>Eurotiomycetes</taxon>
        <taxon>Eurotiomycetidae</taxon>
        <taxon>Eurotiales</taxon>
        <taxon>Aspergillaceae</taxon>
        <taxon>Aspergillus</taxon>
        <taxon>Aspergillus subgen. Circumdati</taxon>
    </lineage>
</organism>
<dbReference type="EMBL" id="ML732199">
    <property type="protein sequence ID" value="KAB8075102.1"/>
    <property type="molecule type" value="Genomic_DNA"/>
</dbReference>
<dbReference type="Proteomes" id="UP000326565">
    <property type="component" value="Unassembled WGS sequence"/>
</dbReference>
<dbReference type="OrthoDB" id="2740448at2759"/>
<protein>
    <recommendedName>
        <fullName evidence="4">Aflatoxin regulatory protein domain-containing protein</fullName>
    </recommendedName>
</protein>
<keyword evidence="3" id="KW-1185">Reference proteome</keyword>